<keyword evidence="1" id="KW-0472">Membrane</keyword>
<reference evidence="2 3" key="1">
    <citation type="submission" date="2016-04" db="EMBL/GenBank/DDBJ databases">
        <title>The genome of Intoshia linei affirms orthonectids as highly simplified spiralians.</title>
        <authorList>
            <person name="Mikhailov K.V."/>
            <person name="Slusarev G.S."/>
            <person name="Nikitin M.A."/>
            <person name="Logacheva M.D."/>
            <person name="Penin A."/>
            <person name="Aleoshin V."/>
            <person name="Panchin Y.V."/>
        </authorList>
    </citation>
    <scope>NUCLEOTIDE SEQUENCE [LARGE SCALE GENOMIC DNA]</scope>
    <source>
        <strain evidence="2">Intl2013</strain>
        <tissue evidence="2">Whole animal</tissue>
    </source>
</reference>
<organism evidence="2 3">
    <name type="scientific">Intoshia linei</name>
    <dbReference type="NCBI Taxonomy" id="1819745"/>
    <lineage>
        <taxon>Eukaryota</taxon>
        <taxon>Metazoa</taxon>
        <taxon>Spiralia</taxon>
        <taxon>Lophotrochozoa</taxon>
        <taxon>Mesozoa</taxon>
        <taxon>Orthonectida</taxon>
        <taxon>Rhopaluridae</taxon>
        <taxon>Intoshia</taxon>
    </lineage>
</organism>
<sequence>MEKQPCCTEVQESKVSEATLWKIEKGVQCIMPVVIAINIKNPQPIVTSFASAFLCLHIYWYVDIVDDMYDKDEKFKKNH</sequence>
<dbReference type="Proteomes" id="UP000078046">
    <property type="component" value="Unassembled WGS sequence"/>
</dbReference>
<evidence type="ECO:0000256" key="1">
    <source>
        <dbReference type="SAM" id="Phobius"/>
    </source>
</evidence>
<accession>A0A177AU68</accession>
<name>A0A177AU68_9BILA</name>
<comment type="caution">
    <text evidence="2">The sequence shown here is derived from an EMBL/GenBank/DDBJ whole genome shotgun (WGS) entry which is preliminary data.</text>
</comment>
<evidence type="ECO:0000313" key="2">
    <source>
        <dbReference type="EMBL" id="OAF65052.1"/>
    </source>
</evidence>
<dbReference type="AlphaFoldDB" id="A0A177AU68"/>
<evidence type="ECO:0000313" key="3">
    <source>
        <dbReference type="Proteomes" id="UP000078046"/>
    </source>
</evidence>
<gene>
    <name evidence="2" type="ORF">A3Q56_07235</name>
</gene>
<feature type="transmembrane region" description="Helical" evidence="1">
    <location>
        <begin position="45"/>
        <end position="62"/>
    </location>
</feature>
<keyword evidence="1" id="KW-1133">Transmembrane helix</keyword>
<protein>
    <submittedName>
        <fullName evidence="2">Uncharacterized protein</fullName>
    </submittedName>
</protein>
<proteinExistence type="predicted"/>
<keyword evidence="1" id="KW-0812">Transmembrane</keyword>
<keyword evidence="3" id="KW-1185">Reference proteome</keyword>
<dbReference type="EMBL" id="LWCA01001471">
    <property type="protein sequence ID" value="OAF65052.1"/>
    <property type="molecule type" value="Genomic_DNA"/>
</dbReference>